<accession>A0AAV0YZ83</accession>
<dbReference type="EMBL" id="OX451736">
    <property type="protein sequence ID" value="CAI8591328.1"/>
    <property type="molecule type" value="Genomic_DNA"/>
</dbReference>
<evidence type="ECO:0000313" key="2">
    <source>
        <dbReference type="EMBL" id="CAI8591328.1"/>
    </source>
</evidence>
<proteinExistence type="predicted"/>
<dbReference type="Proteomes" id="UP001157006">
    <property type="component" value="Chromosome 1L"/>
</dbReference>
<evidence type="ECO:0000259" key="1">
    <source>
        <dbReference type="Pfam" id="PF22950"/>
    </source>
</evidence>
<gene>
    <name evidence="2" type="ORF">VFH_I482360</name>
    <name evidence="3" type="ORF">VFH_I482440</name>
</gene>
<organism evidence="3 4">
    <name type="scientific">Vicia faba</name>
    <name type="common">Broad bean</name>
    <name type="synonym">Faba vulgaris</name>
    <dbReference type="NCBI Taxonomy" id="3906"/>
    <lineage>
        <taxon>Eukaryota</taxon>
        <taxon>Viridiplantae</taxon>
        <taxon>Streptophyta</taxon>
        <taxon>Embryophyta</taxon>
        <taxon>Tracheophyta</taxon>
        <taxon>Spermatophyta</taxon>
        <taxon>Magnoliopsida</taxon>
        <taxon>eudicotyledons</taxon>
        <taxon>Gunneridae</taxon>
        <taxon>Pentapetalae</taxon>
        <taxon>rosids</taxon>
        <taxon>fabids</taxon>
        <taxon>Fabales</taxon>
        <taxon>Fabaceae</taxon>
        <taxon>Papilionoideae</taxon>
        <taxon>50 kb inversion clade</taxon>
        <taxon>NPAAA clade</taxon>
        <taxon>Hologalegina</taxon>
        <taxon>IRL clade</taxon>
        <taxon>Fabeae</taxon>
        <taxon>Vicia</taxon>
    </lineage>
</organism>
<dbReference type="AlphaFoldDB" id="A0AAV0YZ83"/>
<dbReference type="Pfam" id="PF22950">
    <property type="entry name" value="DUF7026"/>
    <property type="match status" value="1"/>
</dbReference>
<dbReference type="EMBL" id="OX451736">
    <property type="protein sequence ID" value="CAI8591329.1"/>
    <property type="molecule type" value="Genomic_DNA"/>
</dbReference>
<evidence type="ECO:0000313" key="4">
    <source>
        <dbReference type="Proteomes" id="UP001157006"/>
    </source>
</evidence>
<feature type="domain" description="DUF7026" evidence="1">
    <location>
        <begin position="57"/>
        <end position="104"/>
    </location>
</feature>
<evidence type="ECO:0000313" key="3">
    <source>
        <dbReference type="EMBL" id="CAI8591329.1"/>
    </source>
</evidence>
<sequence>MALRIQHIPMFFTVSPITNTKLKTRISCSNKNNNDASLASEFAEKVSIINARAVQAEQVMTKSRNILFKEFCHYLHLNEQEAKQKWNKIDEDEKWVLINGFVQELSQFFQPLSAKYTKELVEEYLLKQNLPPKSTPPPSSPLFPFDSIIGFP</sequence>
<keyword evidence="4" id="KW-1185">Reference proteome</keyword>
<name>A0AAV0YZ83_VICFA</name>
<reference evidence="3 4" key="1">
    <citation type="submission" date="2023-01" db="EMBL/GenBank/DDBJ databases">
        <authorList>
            <person name="Kreplak J."/>
        </authorList>
    </citation>
    <scope>NUCLEOTIDE SEQUENCE [LARGE SCALE GENOMIC DNA]</scope>
</reference>
<dbReference type="InterPro" id="IPR054290">
    <property type="entry name" value="DUF7026"/>
</dbReference>
<protein>
    <recommendedName>
        <fullName evidence="1">DUF7026 domain-containing protein</fullName>
    </recommendedName>
</protein>